<name>A0ACC2BN70_DIPCM</name>
<comment type="caution">
    <text evidence="1">The sequence shown here is derived from an EMBL/GenBank/DDBJ whole genome shotgun (WGS) entry which is preliminary data.</text>
</comment>
<sequence>MAPKKKGGVLTPPSLLDTPPSPVVMEEPSSVIETSDIPVNMAAIDYTPSKPTESLFAYDLSFIRQEILGLKKQLHLFEAENSKLAKDLFGVTERVEQLEQENIYLKQRIAEKSALEETSNKINSLEKQVEETKTWAALFKPDDMGSKLSSLAKQVEETTSILKQGNHSQISSFPKENDLETVLGEQARRAKKAFNIRVRGIANGGKPLEEATDLLISKLSHVADGFDTAWRSKFDDNVLFIKFRSLSQRNAALRLRAKLKGTFIYMDDDLTNTQWLARKKIILEAKEKGQRVVFIDGKPRFFDLPQ</sequence>
<evidence type="ECO:0000313" key="1">
    <source>
        <dbReference type="EMBL" id="KAJ7531223.1"/>
    </source>
</evidence>
<keyword evidence="2" id="KW-1185">Reference proteome</keyword>
<dbReference type="EMBL" id="CM055105">
    <property type="protein sequence ID" value="KAJ7531223.1"/>
    <property type="molecule type" value="Genomic_DNA"/>
</dbReference>
<proteinExistence type="predicted"/>
<reference evidence="2" key="1">
    <citation type="journal article" date="2024" name="Proc. Natl. Acad. Sci. U.S.A.">
        <title>Extraordinary preservation of gene collinearity over three hundred million years revealed in homosporous lycophytes.</title>
        <authorList>
            <person name="Li C."/>
            <person name="Wickell D."/>
            <person name="Kuo L.Y."/>
            <person name="Chen X."/>
            <person name="Nie B."/>
            <person name="Liao X."/>
            <person name="Peng D."/>
            <person name="Ji J."/>
            <person name="Jenkins J."/>
            <person name="Williams M."/>
            <person name="Shu S."/>
            <person name="Plott C."/>
            <person name="Barry K."/>
            <person name="Rajasekar S."/>
            <person name="Grimwood J."/>
            <person name="Han X."/>
            <person name="Sun S."/>
            <person name="Hou Z."/>
            <person name="He W."/>
            <person name="Dai G."/>
            <person name="Sun C."/>
            <person name="Schmutz J."/>
            <person name="Leebens-Mack J.H."/>
            <person name="Li F.W."/>
            <person name="Wang L."/>
        </authorList>
    </citation>
    <scope>NUCLEOTIDE SEQUENCE [LARGE SCALE GENOMIC DNA]</scope>
    <source>
        <strain evidence="2">cv. PW_Plant_1</strain>
    </source>
</reference>
<dbReference type="Proteomes" id="UP001162992">
    <property type="component" value="Chromosome 14"/>
</dbReference>
<gene>
    <name evidence="1" type="ORF">O6H91_14G037300</name>
</gene>
<accession>A0ACC2BN70</accession>
<protein>
    <submittedName>
        <fullName evidence="1">Uncharacterized protein</fullName>
    </submittedName>
</protein>
<organism evidence="1 2">
    <name type="scientific">Diphasiastrum complanatum</name>
    <name type="common">Issler's clubmoss</name>
    <name type="synonym">Lycopodium complanatum</name>
    <dbReference type="NCBI Taxonomy" id="34168"/>
    <lineage>
        <taxon>Eukaryota</taxon>
        <taxon>Viridiplantae</taxon>
        <taxon>Streptophyta</taxon>
        <taxon>Embryophyta</taxon>
        <taxon>Tracheophyta</taxon>
        <taxon>Lycopodiopsida</taxon>
        <taxon>Lycopodiales</taxon>
        <taxon>Lycopodiaceae</taxon>
        <taxon>Lycopodioideae</taxon>
        <taxon>Diphasiastrum</taxon>
    </lineage>
</organism>
<evidence type="ECO:0000313" key="2">
    <source>
        <dbReference type="Proteomes" id="UP001162992"/>
    </source>
</evidence>